<dbReference type="AlphaFoldDB" id="A0A480AXA4"/>
<evidence type="ECO:0000256" key="4">
    <source>
        <dbReference type="SAM" id="SignalP"/>
    </source>
</evidence>
<accession>A0A480AXA4</accession>
<dbReference type="PANTHER" id="PTHR11851">
    <property type="entry name" value="METALLOPROTEASE"/>
    <property type="match status" value="1"/>
</dbReference>
<keyword evidence="8" id="KW-1185">Reference proteome</keyword>
<evidence type="ECO:0000259" key="5">
    <source>
        <dbReference type="Pfam" id="PF00675"/>
    </source>
</evidence>
<dbReference type="InterPro" id="IPR006311">
    <property type="entry name" value="TAT_signal"/>
</dbReference>
<dbReference type="Pfam" id="PF05193">
    <property type="entry name" value="Peptidase_M16_C"/>
    <property type="match status" value="2"/>
</dbReference>
<comment type="caution">
    <text evidence="7">The sequence shown here is derived from an EMBL/GenBank/DDBJ whole genome shotgun (WGS) entry which is preliminary data.</text>
</comment>
<dbReference type="GO" id="GO:0046872">
    <property type="term" value="F:metal ion binding"/>
    <property type="evidence" value="ECO:0007669"/>
    <property type="project" value="InterPro"/>
</dbReference>
<dbReference type="OrthoDB" id="9811314at2"/>
<evidence type="ECO:0000259" key="6">
    <source>
        <dbReference type="Pfam" id="PF05193"/>
    </source>
</evidence>
<feature type="signal peptide" evidence="4">
    <location>
        <begin position="1"/>
        <end position="28"/>
    </location>
</feature>
<dbReference type="Pfam" id="PF00675">
    <property type="entry name" value="Peptidase_M16"/>
    <property type="match status" value="1"/>
</dbReference>
<dbReference type="InterPro" id="IPR007863">
    <property type="entry name" value="Peptidase_M16_C"/>
</dbReference>
<sequence length="920" mass="99369">MNLLPRSSRRLLAAGLLLSALASTSLLAPAWAQALPAGLQQVTQVEGITEYRLPNGLQVLLVPDATKPSTTVNLTYRVGSRHENYGETGMAHLLEHLIFKGTPTQKNLMGEFGRRGLRFNGTTWYDRTNYFASFTANDENLRWYLAWQADAMVNSLIARSDLDSEMTVVRNEMEAGENNPVRATLQQTMAAMYQWHNYGKSTIGARADVENVDIGRLQAFYRLHYQPDNATLVVAGRFDPAQVLGWVAQSFGPIPKPARVLPPTYTIDPAQNGERTVAVRRRGGAPFLLAAWHGVPAAHPDYAAVEAVVAMLGTAPSGRLHKRVVEQKLAASSFGFSFGLAEPGPLLLGLQLAPGQDVDQARQAMLATVDGLATEPFTAEELSRARTQWLNDWAQGFSDPERVGVALSEAIGNGDWRLYFLARDRMRALQLADVNRVAQSLLVADNRTIGTYLPTDNPKRAPDPALVQVAPMLQGYKGDAAVAQAEAFDATPANLDARTQLSTLPSGLKVALLPKGTRGATVQARLVLRFGDVDSLRGRGMAVSMVGGLIDKGGAGMTRAQISDAFDKLQAEVAFGASGQTLTVGITTVRQHLPAVVSLVGKLLKEPAFPADALDEQRRQLLAGIAAQRAEPGAVASNAAQRHGNPYPRGDLRHAPSFDELVVDANALTVDTVRAAHRRFLSAATGEFGAAGDMDAEAVRTALAQAFGDWRAPADGPLAYVRAPQPLVVPPPLRQKLATPDKPNANLVLVQPVALNDTHPDYPALLVANHLLGGYTGSRLWVRVREQGGLSYDVRSGLQWNNHELASRWQASAIFAPQNQPKVEAAFQEVVTGTLKDGFTQKELDEGRTGLLNQRRLGRAQDPVVAGALVGNLDLGRRFALQQATDDAIAALTLDQVNAALRRHIDPAKWVVVWAGDFKN</sequence>
<dbReference type="PROSITE" id="PS51318">
    <property type="entry name" value="TAT"/>
    <property type="match status" value="1"/>
</dbReference>
<dbReference type="Gene3D" id="3.30.830.10">
    <property type="entry name" value="Metalloenzyme, LuxS/M16 peptidase-like"/>
    <property type="match status" value="4"/>
</dbReference>
<dbReference type="RefSeq" id="WP_137734162.1">
    <property type="nucleotide sequence ID" value="NZ_BJCL01000009.1"/>
</dbReference>
<dbReference type="GO" id="GO:0006508">
    <property type="term" value="P:proteolysis"/>
    <property type="evidence" value="ECO:0007669"/>
    <property type="project" value="InterPro"/>
</dbReference>
<dbReference type="PANTHER" id="PTHR11851:SF49">
    <property type="entry name" value="MITOCHONDRIAL-PROCESSING PEPTIDASE SUBUNIT ALPHA"/>
    <property type="match status" value="1"/>
</dbReference>
<feature type="domain" description="Peptidase M16 C-terminal" evidence="6">
    <location>
        <begin position="668"/>
        <end position="851"/>
    </location>
</feature>
<comment type="cofactor">
    <cofactor evidence="1">
        <name>Zn(2+)</name>
        <dbReference type="ChEBI" id="CHEBI:29105"/>
    </cofactor>
</comment>
<evidence type="ECO:0000256" key="2">
    <source>
        <dbReference type="ARBA" id="ARBA00007261"/>
    </source>
</evidence>
<dbReference type="InterPro" id="IPR001431">
    <property type="entry name" value="Pept_M16_Zn_BS"/>
</dbReference>
<dbReference type="InterPro" id="IPR011249">
    <property type="entry name" value="Metalloenz_LuxS/M16"/>
</dbReference>
<dbReference type="InterPro" id="IPR050361">
    <property type="entry name" value="MPP/UQCRC_Complex"/>
</dbReference>
<comment type="similarity">
    <text evidence="2 3">Belongs to the peptidase M16 family.</text>
</comment>
<gene>
    <name evidence="7" type="ORF">AQPW35_35160</name>
</gene>
<dbReference type="Proteomes" id="UP000301751">
    <property type="component" value="Unassembled WGS sequence"/>
</dbReference>
<dbReference type="SUPFAM" id="SSF63411">
    <property type="entry name" value="LuxS/MPP-like metallohydrolase"/>
    <property type="match status" value="4"/>
</dbReference>
<evidence type="ECO:0000256" key="3">
    <source>
        <dbReference type="RuleBase" id="RU004447"/>
    </source>
</evidence>
<organism evidence="7 8">
    <name type="scientific">Pseudaquabacterium pictum</name>
    <dbReference type="NCBI Taxonomy" id="2315236"/>
    <lineage>
        <taxon>Bacteria</taxon>
        <taxon>Pseudomonadati</taxon>
        <taxon>Pseudomonadota</taxon>
        <taxon>Betaproteobacteria</taxon>
        <taxon>Burkholderiales</taxon>
        <taxon>Sphaerotilaceae</taxon>
        <taxon>Pseudaquabacterium</taxon>
    </lineage>
</organism>
<dbReference type="InterPro" id="IPR011765">
    <property type="entry name" value="Pept_M16_N"/>
</dbReference>
<feature type="domain" description="Peptidase M16 C-terminal" evidence="6">
    <location>
        <begin position="213"/>
        <end position="388"/>
    </location>
</feature>
<dbReference type="PROSITE" id="PS00143">
    <property type="entry name" value="INSULINASE"/>
    <property type="match status" value="1"/>
</dbReference>
<proteinExistence type="inferred from homology"/>
<protein>
    <submittedName>
        <fullName evidence="7">Peptidase M16</fullName>
    </submittedName>
</protein>
<name>A0A480AXA4_9BURK</name>
<reference evidence="8" key="1">
    <citation type="submission" date="2019-03" db="EMBL/GenBank/DDBJ databases">
        <title>Aquabacterium pictum sp.nov., the first bacteriochlorophyll a-containing freshwater bacterium in the genus Aquabacterium of the class Betaproteobacteria.</title>
        <authorList>
            <person name="Hirose S."/>
            <person name="Tank M."/>
            <person name="Hara E."/>
            <person name="Tamaki H."/>
            <person name="Takaichi S."/>
            <person name="Haruta S."/>
            <person name="Hanada S."/>
        </authorList>
    </citation>
    <scope>NUCLEOTIDE SEQUENCE [LARGE SCALE GENOMIC DNA]</scope>
    <source>
        <strain evidence="8">W35</strain>
    </source>
</reference>
<feature type="domain" description="Peptidase M16 N-terminal" evidence="5">
    <location>
        <begin position="59"/>
        <end position="204"/>
    </location>
</feature>
<dbReference type="EMBL" id="BJCL01000009">
    <property type="protein sequence ID" value="GCL64435.1"/>
    <property type="molecule type" value="Genomic_DNA"/>
</dbReference>
<keyword evidence="4" id="KW-0732">Signal</keyword>
<evidence type="ECO:0000313" key="7">
    <source>
        <dbReference type="EMBL" id="GCL64435.1"/>
    </source>
</evidence>
<feature type="chain" id="PRO_5019798593" evidence="4">
    <location>
        <begin position="29"/>
        <end position="920"/>
    </location>
</feature>
<dbReference type="GO" id="GO:0004222">
    <property type="term" value="F:metalloendopeptidase activity"/>
    <property type="evidence" value="ECO:0007669"/>
    <property type="project" value="InterPro"/>
</dbReference>
<evidence type="ECO:0000313" key="8">
    <source>
        <dbReference type="Proteomes" id="UP000301751"/>
    </source>
</evidence>
<evidence type="ECO:0000256" key="1">
    <source>
        <dbReference type="ARBA" id="ARBA00001947"/>
    </source>
</evidence>